<evidence type="ECO:0000256" key="1">
    <source>
        <dbReference type="SAM" id="MobiDB-lite"/>
    </source>
</evidence>
<sequence>MTAGPQRKNGPGFTVRRALHCRTWASRTILGGSATGFSIGAEGDLVGTGRWSFSQDDPEVEIRYDWRVNLAKRGLRRFVPLLKPLFAANHRWAMRTGEQSLKLELRRSRARTEAERRRIPAPPQPTFRRRRKVAAARRVSDVEF</sequence>
<dbReference type="OrthoDB" id="5402478at2"/>
<feature type="compositionally biased region" description="Basic and acidic residues" evidence="1">
    <location>
        <begin position="108"/>
        <end position="118"/>
    </location>
</feature>
<protein>
    <recommendedName>
        <fullName evidence="4">Polyketide cyclase / dehydrase and lipid transport</fullName>
    </recommendedName>
</protein>
<dbReference type="STRING" id="1424661.SAMN05216281_110112"/>
<comment type="caution">
    <text evidence="2">The sequence shown here is derived from an EMBL/GenBank/DDBJ whole genome shotgun (WGS) entry which is preliminary data.</text>
</comment>
<keyword evidence="3" id="KW-1185">Reference proteome</keyword>
<dbReference type="EMBL" id="SOFF01000009">
    <property type="protein sequence ID" value="TFB94253.1"/>
    <property type="molecule type" value="Genomic_DNA"/>
</dbReference>
<accession>A0A1H8I2G5</accession>
<dbReference type="AlphaFoldDB" id="A0A1H8I2G5"/>
<evidence type="ECO:0000313" key="2">
    <source>
        <dbReference type="EMBL" id="TFB94253.1"/>
    </source>
</evidence>
<evidence type="ECO:0000313" key="3">
    <source>
        <dbReference type="Proteomes" id="UP000297654"/>
    </source>
</evidence>
<dbReference type="Proteomes" id="UP000297654">
    <property type="component" value="Unassembled WGS sequence"/>
</dbReference>
<gene>
    <name evidence="2" type="ORF">E3O10_02065</name>
</gene>
<proteinExistence type="predicted"/>
<dbReference type="RefSeq" id="WP_092110687.1">
    <property type="nucleotide sequence ID" value="NZ_FOCN01000010.1"/>
</dbReference>
<reference evidence="2 3" key="1">
    <citation type="submission" date="2019-03" db="EMBL/GenBank/DDBJ databases">
        <title>Genomics of glacier-inhabiting Cryobacterium strains.</title>
        <authorList>
            <person name="Liu Q."/>
            <person name="Xin Y.-H."/>
        </authorList>
    </citation>
    <scope>NUCLEOTIDE SEQUENCE [LARGE SCALE GENOMIC DNA]</scope>
    <source>
        <strain evidence="2 3">Hh15</strain>
    </source>
</reference>
<feature type="region of interest" description="Disordered" evidence="1">
    <location>
        <begin position="108"/>
        <end position="132"/>
    </location>
</feature>
<name>A0A1H8I2G5_9MICO</name>
<evidence type="ECO:0008006" key="4">
    <source>
        <dbReference type="Google" id="ProtNLM"/>
    </source>
</evidence>
<organism evidence="2 3">
    <name type="scientific">Cryobacterium luteum</name>
    <dbReference type="NCBI Taxonomy" id="1424661"/>
    <lineage>
        <taxon>Bacteria</taxon>
        <taxon>Bacillati</taxon>
        <taxon>Actinomycetota</taxon>
        <taxon>Actinomycetes</taxon>
        <taxon>Micrococcales</taxon>
        <taxon>Microbacteriaceae</taxon>
        <taxon>Cryobacterium</taxon>
    </lineage>
</organism>